<sequence>MNKEVSIRRQIASLHPAHVGAGLRILGFTESSSEWKLHEYNKREDDFPSLRAYNDYLEEVEDIIINLVEGVDVQATKDKVAKYQEENAEQIVASRARKAEEQAAALRQENGFPEIKVSNGEQVALQAAPSGQYAPALLPGGLYMQPRPAGSGPQPVPVGGPFNNDSVPEDEEARRVRIERAARAGGWTADIVRKRALQEALGSLWVN</sequence>
<dbReference type="Proteomes" id="UP001162992">
    <property type="component" value="Chromosome 3"/>
</dbReference>
<proteinExistence type="predicted"/>
<comment type="caution">
    <text evidence="1">The sequence shown here is derived from an EMBL/GenBank/DDBJ whole genome shotgun (WGS) entry which is preliminary data.</text>
</comment>
<evidence type="ECO:0000313" key="2">
    <source>
        <dbReference type="Proteomes" id="UP001162992"/>
    </source>
</evidence>
<evidence type="ECO:0000313" key="1">
    <source>
        <dbReference type="EMBL" id="KAJ7563314.1"/>
    </source>
</evidence>
<protein>
    <submittedName>
        <fullName evidence="1">Uncharacterized protein</fullName>
    </submittedName>
</protein>
<organism evidence="1 2">
    <name type="scientific">Diphasiastrum complanatum</name>
    <name type="common">Issler's clubmoss</name>
    <name type="synonym">Lycopodium complanatum</name>
    <dbReference type="NCBI Taxonomy" id="34168"/>
    <lineage>
        <taxon>Eukaryota</taxon>
        <taxon>Viridiplantae</taxon>
        <taxon>Streptophyta</taxon>
        <taxon>Embryophyta</taxon>
        <taxon>Tracheophyta</taxon>
        <taxon>Lycopodiopsida</taxon>
        <taxon>Lycopodiales</taxon>
        <taxon>Lycopodiaceae</taxon>
        <taxon>Lycopodioideae</taxon>
        <taxon>Diphasiastrum</taxon>
    </lineage>
</organism>
<keyword evidence="2" id="KW-1185">Reference proteome</keyword>
<gene>
    <name evidence="1" type="ORF">O6H91_03G105600</name>
</gene>
<reference evidence="2" key="1">
    <citation type="journal article" date="2024" name="Proc. Natl. Acad. Sci. U.S.A.">
        <title>Extraordinary preservation of gene collinearity over three hundred million years revealed in homosporous lycophytes.</title>
        <authorList>
            <person name="Li C."/>
            <person name="Wickell D."/>
            <person name="Kuo L.Y."/>
            <person name="Chen X."/>
            <person name="Nie B."/>
            <person name="Liao X."/>
            <person name="Peng D."/>
            <person name="Ji J."/>
            <person name="Jenkins J."/>
            <person name="Williams M."/>
            <person name="Shu S."/>
            <person name="Plott C."/>
            <person name="Barry K."/>
            <person name="Rajasekar S."/>
            <person name="Grimwood J."/>
            <person name="Han X."/>
            <person name="Sun S."/>
            <person name="Hou Z."/>
            <person name="He W."/>
            <person name="Dai G."/>
            <person name="Sun C."/>
            <person name="Schmutz J."/>
            <person name="Leebens-Mack J.H."/>
            <person name="Li F.W."/>
            <person name="Wang L."/>
        </authorList>
    </citation>
    <scope>NUCLEOTIDE SEQUENCE [LARGE SCALE GENOMIC DNA]</scope>
    <source>
        <strain evidence="2">cv. PW_Plant_1</strain>
    </source>
</reference>
<name>A0ACC2E9X9_DIPCM</name>
<dbReference type="EMBL" id="CM055094">
    <property type="protein sequence ID" value="KAJ7563314.1"/>
    <property type="molecule type" value="Genomic_DNA"/>
</dbReference>
<accession>A0ACC2E9X9</accession>